<reference evidence="2 5" key="2">
    <citation type="submission" date="2023-11" db="EMBL/GenBank/DDBJ databases">
        <title>MicrobeMod: A computational toolkit for identifying prokaryotic methylation and restriction-modification with nanopore sequencing.</title>
        <authorList>
            <person name="Crits-Christoph A."/>
            <person name="Kang S.C."/>
            <person name="Lee H."/>
            <person name="Ostrov N."/>
        </authorList>
    </citation>
    <scope>NUCLEOTIDE SEQUENCE [LARGE SCALE GENOMIC DNA]</scope>
    <source>
        <strain evidence="2 5">ATCC BAA-571</strain>
    </source>
</reference>
<accession>A0A1G7MMK5</accession>
<keyword evidence="5" id="KW-1185">Reference proteome</keyword>
<keyword evidence="1" id="KW-1133">Transmembrane helix</keyword>
<dbReference type="Pfam" id="PF05449">
    <property type="entry name" value="Phage_holin_3_7"/>
    <property type="match status" value="1"/>
</dbReference>
<evidence type="ECO:0000313" key="2">
    <source>
        <dbReference type="EMBL" id="MDX5994932.1"/>
    </source>
</evidence>
<name>A0A1G7MMK5_9GAMM</name>
<evidence type="ECO:0000313" key="4">
    <source>
        <dbReference type="Proteomes" id="UP000182413"/>
    </source>
</evidence>
<feature type="transmembrane region" description="Helical" evidence="1">
    <location>
        <begin position="36"/>
        <end position="56"/>
    </location>
</feature>
<keyword evidence="1" id="KW-0812">Transmembrane</keyword>
<dbReference type="InterPro" id="IPR008473">
    <property type="entry name" value="Phage_holin_3_7"/>
</dbReference>
<proteinExistence type="predicted"/>
<dbReference type="EMBL" id="JAWXXP010000001">
    <property type="protein sequence ID" value="MDX5994932.1"/>
    <property type="molecule type" value="Genomic_DNA"/>
</dbReference>
<keyword evidence="1" id="KW-0472">Membrane</keyword>
<dbReference type="Proteomes" id="UP000182413">
    <property type="component" value="Unassembled WGS sequence"/>
</dbReference>
<reference evidence="3 4" key="1">
    <citation type="submission" date="2016-10" db="EMBL/GenBank/DDBJ databases">
        <authorList>
            <person name="de Groot N.N."/>
        </authorList>
    </citation>
    <scope>NUCLEOTIDE SEQUENCE [LARGE SCALE GENOMIC DNA]</scope>
    <source>
        <strain evidence="3 4">JCM 10630</strain>
    </source>
</reference>
<dbReference type="EMBL" id="FNAE01000009">
    <property type="protein sequence ID" value="SDF62943.1"/>
    <property type="molecule type" value="Genomic_DNA"/>
</dbReference>
<evidence type="ECO:0000313" key="3">
    <source>
        <dbReference type="EMBL" id="SDF62943.1"/>
    </source>
</evidence>
<dbReference type="OrthoDB" id="7027997at2"/>
<evidence type="ECO:0000256" key="1">
    <source>
        <dbReference type="SAM" id="Phobius"/>
    </source>
</evidence>
<gene>
    <name evidence="3" type="ORF">SAMN05216575_10987</name>
    <name evidence="2" type="ORF">SIM71_22945</name>
</gene>
<feature type="transmembrane region" description="Helical" evidence="1">
    <location>
        <begin position="62"/>
        <end position="79"/>
    </location>
</feature>
<dbReference type="AlphaFoldDB" id="A0A1G7MMK5"/>
<sequence length="107" mass="11698">MASVILTHALLMLCGAIFVRLFTFRRGALRFSRLKSCGAWLVMVCAGVAVIHILRGDLVLEPAAWPLVVLVAVFAWAIWRAGGNLAGVLRADEPVWSGVERRRDGGR</sequence>
<feature type="transmembrane region" description="Helical" evidence="1">
    <location>
        <begin position="6"/>
        <end position="24"/>
    </location>
</feature>
<dbReference type="Proteomes" id="UP001278050">
    <property type="component" value="Unassembled WGS sequence"/>
</dbReference>
<dbReference type="RefSeq" id="WP_074681705.1">
    <property type="nucleotide sequence ID" value="NZ_CBCSET010000008.1"/>
</dbReference>
<organism evidence="3 4">
    <name type="scientific">Ectopseudomonas alcaliphila</name>
    <dbReference type="NCBI Taxonomy" id="101564"/>
    <lineage>
        <taxon>Bacteria</taxon>
        <taxon>Pseudomonadati</taxon>
        <taxon>Pseudomonadota</taxon>
        <taxon>Gammaproteobacteria</taxon>
        <taxon>Pseudomonadales</taxon>
        <taxon>Pseudomonadaceae</taxon>
        <taxon>Ectopseudomonas</taxon>
    </lineage>
</organism>
<evidence type="ECO:0000313" key="5">
    <source>
        <dbReference type="Proteomes" id="UP001278050"/>
    </source>
</evidence>
<protein>
    <submittedName>
        <fullName evidence="2">Phage holin family protein</fullName>
    </submittedName>
    <submittedName>
        <fullName evidence="3">Putative 3TM holin, Phage_holin_3</fullName>
    </submittedName>
</protein>